<keyword evidence="2" id="KW-1185">Reference proteome</keyword>
<accession>A0ABD1EBF7</accession>
<evidence type="ECO:0000313" key="2">
    <source>
        <dbReference type="Proteomes" id="UP001566132"/>
    </source>
</evidence>
<reference evidence="1 2" key="1">
    <citation type="submission" date="2024-05" db="EMBL/GenBank/DDBJ databases">
        <title>Genetic variation in Jamaican populations of the coffee berry borer (Hypothenemus hampei).</title>
        <authorList>
            <person name="Errbii M."/>
            <person name="Myrie A."/>
        </authorList>
    </citation>
    <scope>NUCLEOTIDE SEQUENCE [LARGE SCALE GENOMIC DNA]</scope>
    <source>
        <strain evidence="1">JA-Hopewell-2020-01-JO</strain>
        <tissue evidence="1">Whole body</tissue>
    </source>
</reference>
<name>A0ABD1EBF7_HYPHA</name>
<dbReference type="EMBL" id="JBDJPC010000009">
    <property type="protein sequence ID" value="KAL1491993.1"/>
    <property type="molecule type" value="Genomic_DNA"/>
</dbReference>
<proteinExistence type="predicted"/>
<protein>
    <submittedName>
        <fullName evidence="1">Uncharacterized protein</fullName>
    </submittedName>
</protein>
<sequence>MIRGLYIALKINNQALFPIIEEPFTRPFDYKANHLPLDDSGIRGFEVVDVATLGVVVLRGNLALHLTLCTRTKFFLRDLIRTVGSPSRIRVPLNAALID</sequence>
<dbReference type="Proteomes" id="UP001566132">
    <property type="component" value="Unassembled WGS sequence"/>
</dbReference>
<gene>
    <name evidence="1" type="ORF">ABEB36_012503</name>
</gene>
<evidence type="ECO:0000313" key="1">
    <source>
        <dbReference type="EMBL" id="KAL1491993.1"/>
    </source>
</evidence>
<dbReference type="AlphaFoldDB" id="A0ABD1EBF7"/>
<comment type="caution">
    <text evidence="1">The sequence shown here is derived from an EMBL/GenBank/DDBJ whole genome shotgun (WGS) entry which is preliminary data.</text>
</comment>
<organism evidence="1 2">
    <name type="scientific">Hypothenemus hampei</name>
    <name type="common">Coffee berry borer</name>
    <dbReference type="NCBI Taxonomy" id="57062"/>
    <lineage>
        <taxon>Eukaryota</taxon>
        <taxon>Metazoa</taxon>
        <taxon>Ecdysozoa</taxon>
        <taxon>Arthropoda</taxon>
        <taxon>Hexapoda</taxon>
        <taxon>Insecta</taxon>
        <taxon>Pterygota</taxon>
        <taxon>Neoptera</taxon>
        <taxon>Endopterygota</taxon>
        <taxon>Coleoptera</taxon>
        <taxon>Polyphaga</taxon>
        <taxon>Cucujiformia</taxon>
        <taxon>Curculionidae</taxon>
        <taxon>Scolytinae</taxon>
        <taxon>Hypothenemus</taxon>
    </lineage>
</organism>